<name>A0ABV3G8A7_MICGL</name>
<organism evidence="1 2">
    <name type="scientific">Microtetraspora glauca</name>
    <dbReference type="NCBI Taxonomy" id="1996"/>
    <lineage>
        <taxon>Bacteria</taxon>
        <taxon>Bacillati</taxon>
        <taxon>Actinomycetota</taxon>
        <taxon>Actinomycetes</taxon>
        <taxon>Streptosporangiales</taxon>
        <taxon>Streptosporangiaceae</taxon>
        <taxon>Microtetraspora</taxon>
    </lineage>
</organism>
<comment type="caution">
    <text evidence="1">The sequence shown here is derived from an EMBL/GenBank/DDBJ whole genome shotgun (WGS) entry which is preliminary data.</text>
</comment>
<sequence length="45" mass="5081">MLDPTWWTTGRMEQDPELEEFAAKLLVLARAGTPSALDTARMFGR</sequence>
<gene>
    <name evidence="1" type="ORF">AB0I59_04535</name>
</gene>
<dbReference type="Proteomes" id="UP001551675">
    <property type="component" value="Unassembled WGS sequence"/>
</dbReference>
<keyword evidence="2" id="KW-1185">Reference proteome</keyword>
<proteinExistence type="predicted"/>
<evidence type="ECO:0000313" key="1">
    <source>
        <dbReference type="EMBL" id="MEV0967878.1"/>
    </source>
</evidence>
<evidence type="ECO:0000313" key="2">
    <source>
        <dbReference type="Proteomes" id="UP001551675"/>
    </source>
</evidence>
<dbReference type="EMBL" id="JBFALK010000002">
    <property type="protein sequence ID" value="MEV0967878.1"/>
    <property type="molecule type" value="Genomic_DNA"/>
</dbReference>
<dbReference type="RefSeq" id="WP_358129980.1">
    <property type="nucleotide sequence ID" value="NZ_JBFALK010000002.1"/>
</dbReference>
<accession>A0ABV3G8A7</accession>
<protein>
    <submittedName>
        <fullName evidence="1">Uncharacterized protein</fullName>
    </submittedName>
</protein>
<reference evidence="1 2" key="1">
    <citation type="submission" date="2024-06" db="EMBL/GenBank/DDBJ databases">
        <title>The Natural Products Discovery Center: Release of the First 8490 Sequenced Strains for Exploring Actinobacteria Biosynthetic Diversity.</title>
        <authorList>
            <person name="Kalkreuter E."/>
            <person name="Kautsar S.A."/>
            <person name="Yang D."/>
            <person name="Bader C.D."/>
            <person name="Teijaro C.N."/>
            <person name="Fluegel L."/>
            <person name="Davis C.M."/>
            <person name="Simpson J.R."/>
            <person name="Lauterbach L."/>
            <person name="Steele A.D."/>
            <person name="Gui C."/>
            <person name="Meng S."/>
            <person name="Li G."/>
            <person name="Viehrig K."/>
            <person name="Ye F."/>
            <person name="Su P."/>
            <person name="Kiefer A.F."/>
            <person name="Nichols A."/>
            <person name="Cepeda A.J."/>
            <person name="Yan W."/>
            <person name="Fan B."/>
            <person name="Jiang Y."/>
            <person name="Adhikari A."/>
            <person name="Zheng C.-J."/>
            <person name="Schuster L."/>
            <person name="Cowan T.M."/>
            <person name="Smanski M.J."/>
            <person name="Chevrette M.G."/>
            <person name="De Carvalho L.P.S."/>
            <person name="Shen B."/>
        </authorList>
    </citation>
    <scope>NUCLEOTIDE SEQUENCE [LARGE SCALE GENOMIC DNA]</scope>
    <source>
        <strain evidence="1 2">NPDC050100</strain>
    </source>
</reference>